<reference evidence="1 2" key="1">
    <citation type="journal article" date="2019" name="Int. J. Syst. Evol. Microbiol.">
        <title>The Global Catalogue of Microorganisms (GCM) 10K type strain sequencing project: providing services to taxonomists for standard genome sequencing and annotation.</title>
        <authorList>
            <consortium name="The Broad Institute Genomics Platform"/>
            <consortium name="The Broad Institute Genome Sequencing Center for Infectious Disease"/>
            <person name="Wu L."/>
            <person name="Ma J."/>
        </authorList>
    </citation>
    <scope>NUCLEOTIDE SEQUENCE [LARGE SCALE GENOMIC DNA]</scope>
    <source>
        <strain evidence="1 2">JCM 12928</strain>
    </source>
</reference>
<evidence type="ECO:0000313" key="2">
    <source>
        <dbReference type="Proteomes" id="UP001501352"/>
    </source>
</evidence>
<sequence>MNLRLFGDYKNDASKYVTSQDRPFYPDYLEDAKRLYADVFERFGQLLSEAQSSIDLLQRINLIGGDLRIQMLRCFRKYVSPMTSVEMLKVKTRQQVIVDNFGPSFRDLSDVRRLFSARPSDDEALAAVLWEHHDRGTPGYVLTEEFFDVFEKMYGHDYLIAGPRRAGADVQLATVLPKFAKIVPADFVILRKIDTAPLVVGFAHYDSDRGGSQEDDRTGGNQDKVEKIMAWAARRRIPIRVLFVNDGPGLLLGSMWTDYGRLETNNIVDDELRVMVLTLKMVSERLSRDWLEGKD</sequence>
<accession>A0ABN1GUZ2</accession>
<dbReference type="RefSeq" id="WP_343792192.1">
    <property type="nucleotide sequence ID" value="NZ_BAAAGA010000002.1"/>
</dbReference>
<keyword evidence="2" id="KW-1185">Reference proteome</keyword>
<organism evidence="1 2">
    <name type="scientific">Brevundimonas kwangchunensis</name>
    <dbReference type="NCBI Taxonomy" id="322163"/>
    <lineage>
        <taxon>Bacteria</taxon>
        <taxon>Pseudomonadati</taxon>
        <taxon>Pseudomonadota</taxon>
        <taxon>Alphaproteobacteria</taxon>
        <taxon>Caulobacterales</taxon>
        <taxon>Caulobacteraceae</taxon>
        <taxon>Brevundimonas</taxon>
    </lineage>
</organism>
<dbReference type="EMBL" id="BAAAGA010000002">
    <property type="protein sequence ID" value="GAA0620027.1"/>
    <property type="molecule type" value="Genomic_DNA"/>
</dbReference>
<gene>
    <name evidence="1" type="ORF">GCM10009422_14560</name>
</gene>
<proteinExistence type="predicted"/>
<evidence type="ECO:0000313" key="1">
    <source>
        <dbReference type="EMBL" id="GAA0620027.1"/>
    </source>
</evidence>
<name>A0ABN1GUZ2_9CAUL</name>
<evidence type="ECO:0008006" key="3">
    <source>
        <dbReference type="Google" id="ProtNLM"/>
    </source>
</evidence>
<dbReference type="Proteomes" id="UP001501352">
    <property type="component" value="Unassembled WGS sequence"/>
</dbReference>
<comment type="caution">
    <text evidence="1">The sequence shown here is derived from an EMBL/GenBank/DDBJ whole genome shotgun (WGS) entry which is preliminary data.</text>
</comment>
<protein>
    <recommendedName>
        <fullName evidence="3">BstEII</fullName>
    </recommendedName>
</protein>